<evidence type="ECO:0000313" key="2">
    <source>
        <dbReference type="EMBL" id="SIQ77124.1"/>
    </source>
</evidence>
<dbReference type="OrthoDB" id="9768851at2"/>
<evidence type="ECO:0000313" key="3">
    <source>
        <dbReference type="Proteomes" id="UP000186004"/>
    </source>
</evidence>
<dbReference type="InterPro" id="IPR036812">
    <property type="entry name" value="NAD(P)_OxRdtase_dom_sf"/>
</dbReference>
<dbReference type="SUPFAM" id="SSF51430">
    <property type="entry name" value="NAD(P)-linked oxidoreductase"/>
    <property type="match status" value="1"/>
</dbReference>
<dbReference type="InterPro" id="IPR020471">
    <property type="entry name" value="AKR"/>
</dbReference>
<accession>A0A1N6VH58</accession>
<dbReference type="CDD" id="cd19162">
    <property type="entry name" value="AKR_FDH"/>
    <property type="match status" value="1"/>
</dbReference>
<feature type="domain" description="NADP-dependent oxidoreductase" evidence="1">
    <location>
        <begin position="16"/>
        <end position="305"/>
    </location>
</feature>
<dbReference type="EMBL" id="FTNF01000004">
    <property type="protein sequence ID" value="SIQ77124.1"/>
    <property type="molecule type" value="Genomic_DNA"/>
</dbReference>
<reference evidence="2 3" key="1">
    <citation type="submission" date="2017-01" db="EMBL/GenBank/DDBJ databases">
        <authorList>
            <person name="Mah S.A."/>
            <person name="Swanson W.J."/>
            <person name="Moy G.W."/>
            <person name="Vacquier V.D."/>
        </authorList>
    </citation>
    <scope>NUCLEOTIDE SEQUENCE [LARGE SCALE GENOMIC DNA]</scope>
    <source>
        <strain evidence="2 3">DSM 45758</strain>
    </source>
</reference>
<dbReference type="PANTHER" id="PTHR42686">
    <property type="entry name" value="GH17980P-RELATED"/>
    <property type="match status" value="1"/>
</dbReference>
<dbReference type="InterPro" id="IPR023210">
    <property type="entry name" value="NADP_OxRdtase_dom"/>
</dbReference>
<dbReference type="GO" id="GO:0005829">
    <property type="term" value="C:cytosol"/>
    <property type="evidence" value="ECO:0007669"/>
    <property type="project" value="TreeGrafter"/>
</dbReference>
<dbReference type="Gene3D" id="3.20.20.100">
    <property type="entry name" value="NADP-dependent oxidoreductase domain"/>
    <property type="match status" value="1"/>
</dbReference>
<protein>
    <submittedName>
        <fullName evidence="2">D-threo-aldose 1-dehydrogenase</fullName>
    </submittedName>
</protein>
<organism evidence="2 3">
    <name type="scientific">Micromonospora avicenniae</name>
    <dbReference type="NCBI Taxonomy" id="1198245"/>
    <lineage>
        <taxon>Bacteria</taxon>
        <taxon>Bacillati</taxon>
        <taxon>Actinomycetota</taxon>
        <taxon>Actinomycetes</taxon>
        <taxon>Micromonosporales</taxon>
        <taxon>Micromonosporaceae</taxon>
        <taxon>Micromonospora</taxon>
    </lineage>
</organism>
<name>A0A1N6VH58_9ACTN</name>
<dbReference type="AlphaFoldDB" id="A0A1N6VH58"/>
<evidence type="ECO:0000259" key="1">
    <source>
        <dbReference type="Pfam" id="PF00248"/>
    </source>
</evidence>
<dbReference type="InterPro" id="IPR044477">
    <property type="entry name" value="FDH-like"/>
</dbReference>
<proteinExistence type="predicted"/>
<sequence length="336" mass="35443">MTGVRLGRSEVTVSRVGLGCAQLGNLYTPIGAADATATVRAAWNCGIRYFDTAPHYGLGLSERRLGDALRTMPREAYAVSTKVGRLLVPDRSGAGRRDPEGFHVPADQRRVWDFTADGVRRSLEASLTRLGLDRIDVVLIHDPEGHQAPALEQAYPALHELRAQGVIGALGVGSKQSQVLHRFVTETDVDAVMVAGRYTVLEQPALDALLPECQRRAVSVLNSGIFNSGLLAVPDPHPGLPYEYAAAPDAVLTRARAIAAVCARHGTTLPAAALAFAAAHPAVATVVVGAHDPAQVRRNATLAAAQPPPGEFWAELVAEGLLRPDAALPTSPVVAA</sequence>
<dbReference type="STRING" id="1198245.SAMN05444858_104115"/>
<gene>
    <name evidence="2" type="ORF">SAMN05444858_104115</name>
</gene>
<dbReference type="Proteomes" id="UP000186004">
    <property type="component" value="Unassembled WGS sequence"/>
</dbReference>
<dbReference type="Pfam" id="PF00248">
    <property type="entry name" value="Aldo_ket_red"/>
    <property type="match status" value="1"/>
</dbReference>
<dbReference type="PANTHER" id="PTHR42686:SF1">
    <property type="entry name" value="GH17980P-RELATED"/>
    <property type="match status" value="1"/>
</dbReference>
<keyword evidence="3" id="KW-1185">Reference proteome</keyword>
<dbReference type="GO" id="GO:0016491">
    <property type="term" value="F:oxidoreductase activity"/>
    <property type="evidence" value="ECO:0007669"/>
    <property type="project" value="InterPro"/>
</dbReference>